<dbReference type="PRINTS" id="PR00080">
    <property type="entry name" value="SDRFAMILY"/>
</dbReference>
<evidence type="ECO:0000256" key="2">
    <source>
        <dbReference type="ARBA" id="ARBA00023002"/>
    </source>
</evidence>
<dbReference type="InterPro" id="IPR020904">
    <property type="entry name" value="Sc_DH/Rdtase_CS"/>
</dbReference>
<dbReference type="PROSITE" id="PS00061">
    <property type="entry name" value="ADH_SHORT"/>
    <property type="match status" value="1"/>
</dbReference>
<dbReference type="Proteomes" id="UP000437065">
    <property type="component" value="Unassembled WGS sequence"/>
</dbReference>
<dbReference type="PRINTS" id="PR00081">
    <property type="entry name" value="GDHRDH"/>
</dbReference>
<dbReference type="EC" id="1.1.1.47" evidence="4"/>
<evidence type="ECO:0000313" key="4">
    <source>
        <dbReference type="EMBL" id="MXR41915.1"/>
    </source>
</evidence>
<dbReference type="AlphaFoldDB" id="A0A6B0STA7"/>
<dbReference type="PANTHER" id="PTHR43639">
    <property type="entry name" value="OXIDOREDUCTASE, SHORT-CHAIN DEHYDROGENASE/REDUCTASE FAMILY (AFU_ORTHOLOGUE AFUA_5G02870)"/>
    <property type="match status" value="1"/>
</dbReference>
<dbReference type="InterPro" id="IPR036291">
    <property type="entry name" value="NAD(P)-bd_dom_sf"/>
</dbReference>
<sequence>MPVALVTGSSRGIGAAVAERFAADGHDVVVNYHTSADAAAETAAAVRDHGRKAEVVQADVSDPDHAERLVDTTVAELGGLDHVVNNAGIDQHVYTEDLDPGDFDRVMDVNVNSVFNVTKAALPHLRDSDADPTPSVTNVSSILAYTGAPIEVHYAGSKGALLSVTKSHARDFAPDVRVNAVAPGHVETDMTSDRTEAEKAAELDAIPMGYYGQPADIAEAVAYLRDARFVTGETLNVNGGELMR</sequence>
<dbReference type="NCBIfam" id="NF005559">
    <property type="entry name" value="PRK07231.1"/>
    <property type="match status" value="1"/>
</dbReference>
<dbReference type="SUPFAM" id="SSF51735">
    <property type="entry name" value="NAD(P)-binding Rossmann-fold domains"/>
    <property type="match status" value="1"/>
</dbReference>
<evidence type="ECO:0000313" key="5">
    <source>
        <dbReference type="Proteomes" id="UP000437065"/>
    </source>
</evidence>
<name>A0A6B0STA7_9EURY</name>
<organism evidence="4 5">
    <name type="scientific">Halobaculum saliterrae</name>
    <dbReference type="NCBI Taxonomy" id="2073113"/>
    <lineage>
        <taxon>Archaea</taxon>
        <taxon>Methanobacteriati</taxon>
        <taxon>Methanobacteriota</taxon>
        <taxon>Stenosarchaea group</taxon>
        <taxon>Halobacteria</taxon>
        <taxon>Halobacteriales</taxon>
        <taxon>Haloferacaceae</taxon>
        <taxon>Halobaculum</taxon>
    </lineage>
</organism>
<comment type="similarity">
    <text evidence="1">Belongs to the short-chain dehydrogenases/reductases (SDR) family.</text>
</comment>
<evidence type="ECO:0000259" key="3">
    <source>
        <dbReference type="SMART" id="SM00822"/>
    </source>
</evidence>
<evidence type="ECO:0000256" key="1">
    <source>
        <dbReference type="ARBA" id="ARBA00006484"/>
    </source>
</evidence>
<dbReference type="Pfam" id="PF13561">
    <property type="entry name" value="adh_short_C2"/>
    <property type="match status" value="1"/>
</dbReference>
<protein>
    <submittedName>
        <fullName evidence="4">Glucose 1-dehydrogenase</fullName>
        <ecNumber evidence="4">1.1.1.47</ecNumber>
    </submittedName>
</protein>
<dbReference type="SMART" id="SM00822">
    <property type="entry name" value="PKS_KR"/>
    <property type="match status" value="1"/>
</dbReference>
<feature type="domain" description="Ketoreductase" evidence="3">
    <location>
        <begin position="2"/>
        <end position="186"/>
    </location>
</feature>
<proteinExistence type="inferred from homology"/>
<dbReference type="EMBL" id="WUUS01000006">
    <property type="protein sequence ID" value="MXR41915.1"/>
    <property type="molecule type" value="Genomic_DNA"/>
</dbReference>
<dbReference type="PANTHER" id="PTHR43639:SF1">
    <property type="entry name" value="SHORT-CHAIN DEHYDROGENASE_REDUCTASE FAMILY PROTEIN"/>
    <property type="match status" value="1"/>
</dbReference>
<dbReference type="Gene3D" id="3.40.50.720">
    <property type="entry name" value="NAD(P)-binding Rossmann-like Domain"/>
    <property type="match status" value="1"/>
</dbReference>
<dbReference type="InterPro" id="IPR057326">
    <property type="entry name" value="KR_dom"/>
</dbReference>
<reference evidence="4 5" key="1">
    <citation type="submission" date="2019-12" db="EMBL/GenBank/DDBJ databases">
        <title>Isolation and characterization of three novel carbon monoxide-oxidizing members of Halobacteria from salione crusts and soils.</title>
        <authorList>
            <person name="Myers M.R."/>
            <person name="King G.M."/>
        </authorList>
    </citation>
    <scope>NUCLEOTIDE SEQUENCE [LARGE SCALE GENOMIC DNA]</scope>
    <source>
        <strain evidence="4 5">WSA2</strain>
    </source>
</reference>
<accession>A0A6B0STA7</accession>
<dbReference type="OrthoDB" id="281764at2157"/>
<dbReference type="GO" id="GO:0047936">
    <property type="term" value="F:glucose 1-dehydrogenase [NAD(P)+] activity"/>
    <property type="evidence" value="ECO:0007669"/>
    <property type="project" value="UniProtKB-EC"/>
</dbReference>
<keyword evidence="2 4" id="KW-0560">Oxidoreductase</keyword>
<gene>
    <name evidence="4" type="ORF">GRX01_11280</name>
</gene>
<dbReference type="FunFam" id="3.40.50.720:FF:000084">
    <property type="entry name" value="Short-chain dehydrogenase reductase"/>
    <property type="match status" value="1"/>
</dbReference>
<keyword evidence="5" id="KW-1185">Reference proteome</keyword>
<dbReference type="InterPro" id="IPR002347">
    <property type="entry name" value="SDR_fam"/>
</dbReference>
<comment type="caution">
    <text evidence="4">The sequence shown here is derived from an EMBL/GenBank/DDBJ whole genome shotgun (WGS) entry which is preliminary data.</text>
</comment>
<dbReference type="RefSeq" id="WP_159667153.1">
    <property type="nucleotide sequence ID" value="NZ_WUUS01000006.1"/>
</dbReference>